<feature type="domain" description="TLDc" evidence="3">
    <location>
        <begin position="387"/>
        <end position="557"/>
    </location>
</feature>
<evidence type="ECO:0000313" key="5">
    <source>
        <dbReference type="Proteomes" id="UP000265703"/>
    </source>
</evidence>
<dbReference type="OrthoDB" id="2387983at2759"/>
<dbReference type="PROSITE" id="PS50097">
    <property type="entry name" value="BTB"/>
    <property type="match status" value="1"/>
</dbReference>
<dbReference type="InterPro" id="IPR000210">
    <property type="entry name" value="BTB/POZ_dom"/>
</dbReference>
<dbReference type="Pfam" id="PF07534">
    <property type="entry name" value="TLD"/>
    <property type="match status" value="1"/>
</dbReference>
<evidence type="ECO:0000256" key="1">
    <source>
        <dbReference type="SAM" id="MobiDB-lite"/>
    </source>
</evidence>
<dbReference type="Gene3D" id="3.30.710.10">
    <property type="entry name" value="Potassium Channel Kv1.1, Chain A"/>
    <property type="match status" value="1"/>
</dbReference>
<proteinExistence type="predicted"/>
<dbReference type="Pfam" id="PF00651">
    <property type="entry name" value="BTB"/>
    <property type="match status" value="1"/>
</dbReference>
<dbReference type="PANTHER" id="PTHR24410">
    <property type="entry name" value="HL07962P-RELATED"/>
    <property type="match status" value="1"/>
</dbReference>
<dbReference type="AlphaFoldDB" id="A0A397SX68"/>
<dbReference type="Pfam" id="PF07707">
    <property type="entry name" value="BACK"/>
    <property type="match status" value="1"/>
</dbReference>
<evidence type="ECO:0000313" key="4">
    <source>
        <dbReference type="EMBL" id="RIA90648.1"/>
    </source>
</evidence>
<dbReference type="SMART" id="SM00225">
    <property type="entry name" value="BTB"/>
    <property type="match status" value="1"/>
</dbReference>
<name>A0A397SX68_9GLOM</name>
<dbReference type="InterPro" id="IPR051481">
    <property type="entry name" value="BTB-POZ/Galectin-3-binding"/>
</dbReference>
<dbReference type="EMBL" id="QKYT01000175">
    <property type="protein sequence ID" value="RIA90648.1"/>
    <property type="molecule type" value="Genomic_DNA"/>
</dbReference>
<dbReference type="InterPro" id="IPR006571">
    <property type="entry name" value="TLDc_dom"/>
</dbReference>
<dbReference type="InterPro" id="IPR011333">
    <property type="entry name" value="SKP1/BTB/POZ_sf"/>
</dbReference>
<dbReference type="PROSITE" id="PS51886">
    <property type="entry name" value="TLDC"/>
    <property type="match status" value="1"/>
</dbReference>
<reference evidence="4 5" key="1">
    <citation type="submission" date="2018-06" db="EMBL/GenBank/DDBJ databases">
        <title>Comparative genomics reveals the genomic features of Rhizophagus irregularis, R. cerebriforme, R. diaphanum and Gigaspora rosea, and their symbiotic lifestyle signature.</title>
        <authorList>
            <person name="Morin E."/>
            <person name="San Clemente H."/>
            <person name="Chen E.C.H."/>
            <person name="De La Providencia I."/>
            <person name="Hainaut M."/>
            <person name="Kuo A."/>
            <person name="Kohler A."/>
            <person name="Murat C."/>
            <person name="Tang N."/>
            <person name="Roy S."/>
            <person name="Loubradou J."/>
            <person name="Henrissat B."/>
            <person name="Grigoriev I.V."/>
            <person name="Corradi N."/>
            <person name="Roux C."/>
            <person name="Martin F.M."/>
        </authorList>
    </citation>
    <scope>NUCLEOTIDE SEQUENCE [LARGE SCALE GENOMIC DNA]</scope>
    <source>
        <strain evidence="4 5">DAOM 227022</strain>
    </source>
</reference>
<evidence type="ECO:0000259" key="2">
    <source>
        <dbReference type="PROSITE" id="PS50097"/>
    </source>
</evidence>
<dbReference type="PANTHER" id="PTHR24410:SF23">
    <property type="entry name" value="BTB DOMAIN-CONTAINING PROTEIN-RELATED"/>
    <property type="match status" value="1"/>
</dbReference>
<dbReference type="SUPFAM" id="SSF54695">
    <property type="entry name" value="POZ domain"/>
    <property type="match status" value="1"/>
</dbReference>
<dbReference type="Proteomes" id="UP000265703">
    <property type="component" value="Unassembled WGS sequence"/>
</dbReference>
<dbReference type="InterPro" id="IPR011705">
    <property type="entry name" value="BACK"/>
</dbReference>
<sequence>MTSDFFSCLSKNLLNLLEEADDYNVSIQVGEKQNIKEFRAHSNILRARSPYFKIALSSDWVKKENGIIVFTKPNISPTVFEIILRYIYAGMLDLDKFTGEDILDLLVAADELLLEELIIHVQSHLIQKQSSWIQSNMIEVLHTVFRLVTCKKLQDHCLEKICEDPTTFFNLKNFPTLDNDIFYLLLSRDDLQIDEVLVWDYLIKWGTYQSKLLESDYDDYQSQSEQSEPENQQLHDHDQRKQRKQQKQQKLQKLQKRHHNHHNHHHHHHHHQKSNSINSTTSVISSSDTTTSLSSSSSSSTSTSTSSSTTKWNEKNFNLLNRVLHEFIPLIRFFEISWRDFFDQVRPYKPIIPQEIYEDVMAFHMNDVKPKTCTLFPRLGHIPIESNIIKPIHAAIISNWIDRKDTKSFVSTKDSHYDFKLLYRGSRDGFYNREFRYKCNNRGPSVAIIKLKSCGKIIGGYNPFGWQYNINTWKKTTDSFIFTLENGENFHEIKLSRVNVPVAAIYEHQSSGLNFGGGDLNIDNHIVSCQKKMQSYEHRILDINTYIVEEFEVFSITMDFI</sequence>
<comment type="caution">
    <text evidence="4">The sequence shown here is derived from an EMBL/GenBank/DDBJ whole genome shotgun (WGS) entry which is preliminary data.</text>
</comment>
<organism evidence="4 5">
    <name type="scientific">Glomus cerebriforme</name>
    <dbReference type="NCBI Taxonomy" id="658196"/>
    <lineage>
        <taxon>Eukaryota</taxon>
        <taxon>Fungi</taxon>
        <taxon>Fungi incertae sedis</taxon>
        <taxon>Mucoromycota</taxon>
        <taxon>Glomeromycotina</taxon>
        <taxon>Glomeromycetes</taxon>
        <taxon>Glomerales</taxon>
        <taxon>Glomeraceae</taxon>
        <taxon>Glomus</taxon>
    </lineage>
</organism>
<feature type="domain" description="BTB" evidence="2">
    <location>
        <begin position="23"/>
        <end position="96"/>
    </location>
</feature>
<feature type="compositionally biased region" description="Basic residues" evidence="1">
    <location>
        <begin position="253"/>
        <end position="273"/>
    </location>
</feature>
<accession>A0A397SX68</accession>
<keyword evidence="5" id="KW-1185">Reference proteome</keyword>
<evidence type="ECO:0000259" key="3">
    <source>
        <dbReference type="PROSITE" id="PS51886"/>
    </source>
</evidence>
<evidence type="ECO:0008006" key="6">
    <source>
        <dbReference type="Google" id="ProtNLM"/>
    </source>
</evidence>
<protein>
    <recommendedName>
        <fullName evidence="6">BTB/POZ domain-containing protein</fullName>
    </recommendedName>
</protein>
<gene>
    <name evidence="4" type="ORF">C1645_823100</name>
</gene>
<feature type="region of interest" description="Disordered" evidence="1">
    <location>
        <begin position="219"/>
        <end position="311"/>
    </location>
</feature>
<feature type="compositionally biased region" description="Low complexity" evidence="1">
    <location>
        <begin position="274"/>
        <end position="310"/>
    </location>
</feature>